<proteinExistence type="predicted"/>
<organism evidence="2 3">
    <name type="scientific">Entomomonas asaccharolytica</name>
    <dbReference type="NCBI Taxonomy" id="2785331"/>
    <lineage>
        <taxon>Bacteria</taxon>
        <taxon>Pseudomonadati</taxon>
        <taxon>Pseudomonadota</taxon>
        <taxon>Gammaproteobacteria</taxon>
        <taxon>Pseudomonadales</taxon>
        <taxon>Pseudomonadaceae</taxon>
        <taxon>Entomomonas</taxon>
    </lineage>
</organism>
<evidence type="ECO:0000256" key="1">
    <source>
        <dbReference type="SAM" id="Phobius"/>
    </source>
</evidence>
<protein>
    <submittedName>
        <fullName evidence="2">DUF1449 family protein</fullName>
    </submittedName>
</protein>
<sequence length="230" mass="25161">MELFFSTISSFPTIIYTFLIFVAVIFWGIAALGLLDIDVLDFGGVDTDVGGIDGSNSHLDVTHTSDIQGGWFAGLLMKLGLDLVPLTIILTVFFFIGWALCYFAQLLIFSIPLGILRIPVGIVIFLASIFPAAYLTGWTCKPLRKVFKKLNEEQNATSAASLIGQVAIVRSGKVTETFGEALYDDKGAGLHLRVRADESLGLQRNDRVVLIEYLENGAYKVVSEDEFNGL</sequence>
<dbReference type="KEGG" id="eaz:JHT90_05420"/>
<keyword evidence="1" id="KW-1133">Transmembrane helix</keyword>
<keyword evidence="3" id="KW-1185">Reference proteome</keyword>
<gene>
    <name evidence="2" type="ORF">JHT90_05420</name>
</gene>
<name>A0A974NHR0_9GAMM</name>
<evidence type="ECO:0000313" key="3">
    <source>
        <dbReference type="Proteomes" id="UP000595278"/>
    </source>
</evidence>
<keyword evidence="1" id="KW-0812">Transmembrane</keyword>
<evidence type="ECO:0000313" key="2">
    <source>
        <dbReference type="EMBL" id="QQP86679.1"/>
    </source>
</evidence>
<dbReference type="RefSeq" id="WP_201094980.1">
    <property type="nucleotide sequence ID" value="NZ_CP067393.1"/>
</dbReference>
<feature type="transmembrane region" description="Helical" evidence="1">
    <location>
        <begin position="14"/>
        <end position="35"/>
    </location>
</feature>
<dbReference type="Proteomes" id="UP000595278">
    <property type="component" value="Chromosome"/>
</dbReference>
<reference evidence="2 3" key="1">
    <citation type="submission" date="2021-01" db="EMBL/GenBank/DDBJ databases">
        <title>Entomomonas sp. F2A isolated from a house cricket (Acheta domesticus).</title>
        <authorList>
            <person name="Spergser J."/>
            <person name="Busse H.-J."/>
        </authorList>
    </citation>
    <scope>NUCLEOTIDE SEQUENCE [LARGE SCALE GENOMIC DNA]</scope>
    <source>
        <strain evidence="2 3">F2A</strain>
    </source>
</reference>
<dbReference type="EMBL" id="CP067393">
    <property type="protein sequence ID" value="QQP86679.1"/>
    <property type="molecule type" value="Genomic_DNA"/>
</dbReference>
<keyword evidence="1" id="KW-0472">Membrane</keyword>
<feature type="transmembrane region" description="Helical" evidence="1">
    <location>
        <begin position="83"/>
        <end position="108"/>
    </location>
</feature>
<feature type="transmembrane region" description="Helical" evidence="1">
    <location>
        <begin position="114"/>
        <end position="135"/>
    </location>
</feature>
<accession>A0A974NHR0</accession>
<dbReference type="AlphaFoldDB" id="A0A974NHR0"/>